<feature type="region of interest" description="Disordered" evidence="1">
    <location>
        <begin position="1"/>
        <end position="31"/>
    </location>
</feature>
<comment type="caution">
    <text evidence="2">The sequence shown here is derived from an EMBL/GenBank/DDBJ whole genome shotgun (WGS) entry which is preliminary data.</text>
</comment>
<dbReference type="Proteomes" id="UP001269984">
    <property type="component" value="Unassembled WGS sequence"/>
</dbReference>
<evidence type="ECO:0000313" key="3">
    <source>
        <dbReference type="Proteomes" id="UP001269984"/>
    </source>
</evidence>
<dbReference type="Gene3D" id="3.90.1340.10">
    <property type="entry name" value="Phage tail collar domain"/>
    <property type="match status" value="1"/>
</dbReference>
<feature type="compositionally biased region" description="Polar residues" evidence="1">
    <location>
        <begin position="22"/>
        <end position="31"/>
    </location>
</feature>
<protein>
    <submittedName>
        <fullName evidence="2">Phage tail protein</fullName>
    </submittedName>
</protein>
<reference evidence="2 3" key="1">
    <citation type="submission" date="2023-10" db="EMBL/GenBank/DDBJ databases">
        <title>Fecal carriage and genetic characteristics of carbapenem-resistant Enterobacterales among healthy adults from four provinces of China.</title>
        <authorList>
            <person name="Li Y."/>
            <person name="Zhang R."/>
        </authorList>
    </citation>
    <scope>NUCLEOTIDE SEQUENCE [LARGE SCALE GENOMIC DNA]</scope>
    <source>
        <strain evidence="2 3">HN-71</strain>
    </source>
</reference>
<evidence type="ECO:0000313" key="2">
    <source>
        <dbReference type="EMBL" id="MDW2636368.1"/>
    </source>
</evidence>
<dbReference type="SUPFAM" id="SSF88874">
    <property type="entry name" value="Receptor-binding domain of short tail fibre protein gp12"/>
    <property type="match status" value="1"/>
</dbReference>
<dbReference type="AlphaFoldDB" id="A0ABD5H3U6"/>
<proteinExistence type="predicted"/>
<organism evidence="2 3">
    <name type="scientific">Citrobacter portucalensis</name>
    <dbReference type="NCBI Taxonomy" id="1639133"/>
    <lineage>
        <taxon>Bacteria</taxon>
        <taxon>Pseudomonadati</taxon>
        <taxon>Pseudomonadota</taxon>
        <taxon>Gammaproteobacteria</taxon>
        <taxon>Enterobacterales</taxon>
        <taxon>Enterobacteriaceae</taxon>
        <taxon>Citrobacter</taxon>
        <taxon>Citrobacter freundii complex</taxon>
    </lineage>
</organism>
<name>A0ABD5H3U6_9ENTR</name>
<accession>A0ABD5H3U6</accession>
<dbReference type="EMBL" id="JAWPAZ010000009">
    <property type="protein sequence ID" value="MDW2636368.1"/>
    <property type="molecule type" value="Genomic_DNA"/>
</dbReference>
<sequence length="328" mass="35013">MHRIDTPTAQKDKFGAGKNGFTAGNPQTGTPATDLDNDYFDMLQEELAGVVEATGVNLDKSKHNQLLTALKALLLSRAHPFADIKADGPAAIAEALSNLRLERFVQLSNATRINSPNGKLYLWINNAAWGVYDDESAKNIPLGVDCGGTGSTTASGAQDNLGISSGIFPIGMPFFWPSSSSPAEIFPEFSGQVFLKWNGASFSATEYPKLAKVIPGLRLTEARGEFPRIWDDGRGVDSGRTLLSAQGDAIRNITGVLRGGSYKTDSISDGDTGPFSVQSRGVITGLYDSGGANGYTYIDHKFEAGSVVPTASENRPRNIAFNFLVRAK</sequence>
<gene>
    <name evidence="2" type="ORF">RYZ90_21200</name>
</gene>
<dbReference type="InterPro" id="IPR037053">
    <property type="entry name" value="Phage_tail_collar_dom_sf"/>
</dbReference>
<evidence type="ECO:0000256" key="1">
    <source>
        <dbReference type="SAM" id="MobiDB-lite"/>
    </source>
</evidence>